<name>A0A149V1U1_9PROT</name>
<dbReference type="AlphaFoldDB" id="A0A149V1U1"/>
<sequence length="469" mass="52818">MTQLAFFLSDPIDPKAPTFVGFRVVLDGEGLWPLETNDVNIDIFIDDILDYLTDFWGSLLLEQTYPLEFDEQPSRPSDLYAKAASRWINFSENQIENEQSLVSAFEEAHNLPLCFDGQFGLPPLWILREHNNMLIDTGEKLVRINFEDTVSALVQLGDEIATRLEKANIKSSLVAAWRSRDNISGIRMVELRVGLSEQKAEELVKTKYLIMPNTIFEAMNDNNELVIAARMAGALSVEEIKRIINLAKSFPCRPSKLLADLAMDVRSIMSNKKVIMPFDQGELAARIVREKCRIDTDEVLDIDTLVHSLGIEVKKISISLTGMMGLAISGSMHGPGILLNKKCDHFKYAREAAREAMLRYTLAHELCHLLVDGEHSFAAVDVLRGRMSPAIESRAQSFAGELLLPTRLARSVWEAHKRPTTSTELNTVVEEAVQNYNVTRSVAAWKIEHAARESDVDLHQVLRQLAPYR</sequence>
<protein>
    <recommendedName>
        <fullName evidence="1">IrrE N-terminal-like domain-containing protein</fullName>
    </recommendedName>
</protein>
<dbReference type="InterPro" id="IPR010359">
    <property type="entry name" value="IrrE_HExxH"/>
</dbReference>
<dbReference type="Proteomes" id="UP000075538">
    <property type="component" value="Unassembled WGS sequence"/>
</dbReference>
<accession>A0A149V1U1</accession>
<reference evidence="2 3" key="1">
    <citation type="submission" date="2015-06" db="EMBL/GenBank/DDBJ databases">
        <title>Improved classification and identification of acetic acid bacteria using matrix-assisted laser desorption/ionization time-of-flight mass spectrometry; Gluconobacter nephelii and Gluconobacter uchimurae are later heterotypic synonyms of Gluconobacter japonicus and Gluconobacter oxydans, respectively.</title>
        <authorList>
            <person name="Li L."/>
            <person name="Cleenwerck I."/>
            <person name="De Vuyst L."/>
            <person name="Vandamme P."/>
        </authorList>
    </citation>
    <scope>NUCLEOTIDE SEQUENCE [LARGE SCALE GENOMIC DNA]</scope>
    <source>
        <strain evidence="2 3">LMG 1604</strain>
    </source>
</reference>
<feature type="domain" description="IrrE N-terminal-like" evidence="1">
    <location>
        <begin position="355"/>
        <end position="444"/>
    </location>
</feature>
<proteinExistence type="predicted"/>
<comment type="caution">
    <text evidence="2">The sequence shown here is derived from an EMBL/GenBank/DDBJ whole genome shotgun (WGS) entry which is preliminary data.</text>
</comment>
<evidence type="ECO:0000313" key="2">
    <source>
        <dbReference type="EMBL" id="KXV74122.1"/>
    </source>
</evidence>
<dbReference type="Gene3D" id="1.10.10.2910">
    <property type="match status" value="1"/>
</dbReference>
<organism evidence="2 3">
    <name type="scientific">Acetobacter malorum</name>
    <dbReference type="NCBI Taxonomy" id="178901"/>
    <lineage>
        <taxon>Bacteria</taxon>
        <taxon>Pseudomonadati</taxon>
        <taxon>Pseudomonadota</taxon>
        <taxon>Alphaproteobacteria</taxon>
        <taxon>Acetobacterales</taxon>
        <taxon>Acetobacteraceae</taxon>
        <taxon>Acetobacter</taxon>
    </lineage>
</organism>
<evidence type="ECO:0000313" key="3">
    <source>
        <dbReference type="Proteomes" id="UP000075538"/>
    </source>
</evidence>
<dbReference type="EMBL" id="LHZZ01000626">
    <property type="protein sequence ID" value="KXV74122.1"/>
    <property type="molecule type" value="Genomic_DNA"/>
</dbReference>
<dbReference type="PANTHER" id="PTHR43236:SF1">
    <property type="entry name" value="BLL7220 PROTEIN"/>
    <property type="match status" value="1"/>
</dbReference>
<dbReference type="RefSeq" id="WP_061491772.1">
    <property type="nucleotide sequence ID" value="NZ_LHZZ01000626.1"/>
</dbReference>
<gene>
    <name evidence="2" type="ORF">AD953_13110</name>
</gene>
<dbReference type="Pfam" id="PF06114">
    <property type="entry name" value="Peptidase_M78"/>
    <property type="match status" value="1"/>
</dbReference>
<dbReference type="PANTHER" id="PTHR43236">
    <property type="entry name" value="ANTITOXIN HIGA1"/>
    <property type="match status" value="1"/>
</dbReference>
<dbReference type="InterPro" id="IPR052345">
    <property type="entry name" value="Rad_response_metalloprotease"/>
</dbReference>
<evidence type="ECO:0000259" key="1">
    <source>
        <dbReference type="Pfam" id="PF06114"/>
    </source>
</evidence>
<dbReference type="PATRIC" id="fig|178901.15.peg.1205"/>